<organism evidence="1 2">
    <name type="scientific">Paracoccus albicereus</name>
    <dbReference type="NCBI Taxonomy" id="2922394"/>
    <lineage>
        <taxon>Bacteria</taxon>
        <taxon>Pseudomonadati</taxon>
        <taxon>Pseudomonadota</taxon>
        <taxon>Alphaproteobacteria</taxon>
        <taxon>Rhodobacterales</taxon>
        <taxon>Paracoccaceae</taxon>
        <taxon>Paracoccus</taxon>
    </lineage>
</organism>
<evidence type="ECO:0000313" key="1">
    <source>
        <dbReference type="EMBL" id="MCQ0971057.1"/>
    </source>
</evidence>
<proteinExistence type="predicted"/>
<evidence type="ECO:0000313" key="2">
    <source>
        <dbReference type="Proteomes" id="UP001203945"/>
    </source>
</evidence>
<protein>
    <submittedName>
        <fullName evidence="1">Uncharacterized protein</fullName>
    </submittedName>
</protein>
<dbReference type="Proteomes" id="UP001203945">
    <property type="component" value="Unassembled WGS sequence"/>
</dbReference>
<keyword evidence="2" id="KW-1185">Reference proteome</keyword>
<name>A0ABT1MRX4_9RHOB</name>
<sequence>MKGDPKTLKALERLARIKADRELKKFAAFSLHVSAARARVEGFQTALLQAHQAASPLSLPEARAANAQAGRTARQLIQADAELARMLPRFEVARQQASRDFGRAEVLYALARRATKPG</sequence>
<dbReference type="EMBL" id="JAKZEU010000004">
    <property type="protein sequence ID" value="MCQ0971057.1"/>
    <property type="molecule type" value="Genomic_DNA"/>
</dbReference>
<dbReference type="RefSeq" id="WP_255330076.1">
    <property type="nucleotide sequence ID" value="NZ_JAKZEU010000004.1"/>
</dbReference>
<gene>
    <name evidence="1" type="ORF">MLD63_11550</name>
</gene>
<comment type="caution">
    <text evidence="1">The sequence shown here is derived from an EMBL/GenBank/DDBJ whole genome shotgun (WGS) entry which is preliminary data.</text>
</comment>
<accession>A0ABT1MRX4</accession>
<reference evidence="1 2" key="1">
    <citation type="submission" date="2022-03" db="EMBL/GenBank/DDBJ databases">
        <authorList>
            <person name="He Y."/>
        </authorList>
    </citation>
    <scope>NUCLEOTIDE SEQUENCE [LARGE SCALE GENOMIC DNA]</scope>
    <source>
        <strain evidence="1 2">TK19116</strain>
    </source>
</reference>